<dbReference type="EMBL" id="BDGE01000016">
    <property type="protein sequence ID" value="GBE91146.1"/>
    <property type="molecule type" value="Genomic_DNA"/>
</dbReference>
<name>A0A2H6LDD2_9NOSO</name>
<dbReference type="PANTHER" id="PTHR30570">
    <property type="entry name" value="PERIPLASMIC PHOSPHATE BINDING COMPONENT OF PHOSPHATE ABC TRANSPORTER"/>
    <property type="match status" value="1"/>
</dbReference>
<dbReference type="CDD" id="cd13654">
    <property type="entry name" value="PBP2_phosphate_like_2"/>
    <property type="match status" value="1"/>
</dbReference>
<keyword evidence="2 4" id="KW-0813">Transport</keyword>
<evidence type="ECO:0000256" key="3">
    <source>
        <dbReference type="ARBA" id="ARBA00022729"/>
    </source>
</evidence>
<feature type="domain" description="PBP" evidence="5">
    <location>
        <begin position="35"/>
        <end position="289"/>
    </location>
</feature>
<keyword evidence="7" id="KW-1185">Reference proteome</keyword>
<dbReference type="Proteomes" id="UP000236527">
    <property type="component" value="Unassembled WGS sequence"/>
</dbReference>
<dbReference type="PANTHER" id="PTHR30570:SF1">
    <property type="entry name" value="PHOSPHATE-BINDING PROTEIN PSTS"/>
    <property type="match status" value="1"/>
</dbReference>
<comment type="similarity">
    <text evidence="1 4">Belongs to the PstS family.</text>
</comment>
<dbReference type="Pfam" id="PF12849">
    <property type="entry name" value="PBP_like_2"/>
    <property type="match status" value="1"/>
</dbReference>
<comment type="caution">
    <text evidence="6">The sequence shown here is derived from an EMBL/GenBank/DDBJ whole genome shotgun (WGS) entry which is preliminary data.</text>
</comment>
<protein>
    <recommendedName>
        <fullName evidence="4">Phosphate-binding protein</fullName>
    </recommendedName>
</protein>
<accession>A0A2H6LDD2</accession>
<dbReference type="GO" id="GO:0042301">
    <property type="term" value="F:phosphate ion binding"/>
    <property type="evidence" value="ECO:0007669"/>
    <property type="project" value="UniProtKB-UniRule"/>
</dbReference>
<evidence type="ECO:0000259" key="5">
    <source>
        <dbReference type="Pfam" id="PF12849"/>
    </source>
</evidence>
<feature type="signal peptide" evidence="4">
    <location>
        <begin position="1"/>
        <end position="29"/>
    </location>
</feature>
<organism evidence="6 7">
    <name type="scientific">Nostoc cycadae WK-1</name>
    <dbReference type="NCBI Taxonomy" id="1861711"/>
    <lineage>
        <taxon>Bacteria</taxon>
        <taxon>Bacillati</taxon>
        <taxon>Cyanobacteriota</taxon>
        <taxon>Cyanophyceae</taxon>
        <taxon>Nostocales</taxon>
        <taxon>Nostocaceae</taxon>
        <taxon>Nostoc</taxon>
    </lineage>
</organism>
<comment type="function">
    <text evidence="4">Involved in the system for phosphate transport across the cytoplasmic membrane.</text>
</comment>
<dbReference type="InterPro" id="IPR024370">
    <property type="entry name" value="PBP_domain"/>
</dbReference>
<evidence type="ECO:0000256" key="2">
    <source>
        <dbReference type="ARBA" id="ARBA00022448"/>
    </source>
</evidence>
<gene>
    <name evidence="6" type="ORF">NCWK1_0868</name>
</gene>
<dbReference type="InterPro" id="IPR050811">
    <property type="entry name" value="Phosphate_ABC_transporter"/>
</dbReference>
<dbReference type="SUPFAM" id="SSF53850">
    <property type="entry name" value="Periplasmic binding protein-like II"/>
    <property type="match status" value="1"/>
</dbReference>
<dbReference type="Gene3D" id="3.40.190.10">
    <property type="entry name" value="Periplasmic binding protein-like II"/>
    <property type="match status" value="2"/>
</dbReference>
<dbReference type="InterPro" id="IPR011862">
    <property type="entry name" value="Phos-bd"/>
</dbReference>
<proteinExistence type="inferred from homology"/>
<sequence>MTNCMNFISQFKNNLCLIFLLVTSYSITACSSNEEKQKQVSIDGAAVGFPISLAVAEEYHNVKADAVVSVASSGTGGGISKFCAGEIDIVGASRTIRDEEIAKCKSKNIEFLEIPIALDGIAVIVNSQNDFVKCLTVDELKTIWSAKSDGKILTWNQVNPKFPNEKMKLYAPASDTGTFDYFTQAVTGKAKNGRTDYTPSHNQNTLVQGIAGDKYSLGYVGISYYIQNQDKLNLVAVENLNGKCEKPVPIDNVVRNIYTPLSRPLFIYVSKKSLDTKQTVREFVDFYLENSWKWVDSAGYVALPDEAYVKVKQKFIKGETGTKFKKAKPGQPITNFI</sequence>
<evidence type="ECO:0000313" key="6">
    <source>
        <dbReference type="EMBL" id="GBE91146.1"/>
    </source>
</evidence>
<dbReference type="AlphaFoldDB" id="A0A2H6LDD2"/>
<evidence type="ECO:0000256" key="4">
    <source>
        <dbReference type="RuleBase" id="RU367119"/>
    </source>
</evidence>
<reference evidence="7" key="1">
    <citation type="journal article" date="2018" name="Genome Announc.">
        <title>Draft Genome Sequence of the Nitrogen-Fixing and Hormogonia-Inducing Cyanobacterium Nostoc cycadae Strain WK-1, Isolated from the Coralloid Roots of Cycas revoluta.</title>
        <authorList>
            <person name="Kanesaki Y."/>
            <person name="Hirose M."/>
            <person name="Hirose Y."/>
            <person name="Fujisawa T."/>
            <person name="Nakamura Y."/>
            <person name="Watanabe S."/>
            <person name="Matsunaga S."/>
            <person name="Uchida H."/>
            <person name="Murakami A."/>
        </authorList>
    </citation>
    <scope>NUCLEOTIDE SEQUENCE [LARGE SCALE GENOMIC DNA]</scope>
    <source>
        <strain evidence="7">WK-1</strain>
    </source>
</reference>
<keyword evidence="3 4" id="KW-0732">Signal</keyword>
<dbReference type="NCBIfam" id="TIGR02136">
    <property type="entry name" value="ptsS_2"/>
    <property type="match status" value="1"/>
</dbReference>
<dbReference type="GO" id="GO:0006817">
    <property type="term" value="P:phosphate ion transport"/>
    <property type="evidence" value="ECO:0007669"/>
    <property type="project" value="UniProtKB-UniRule"/>
</dbReference>
<keyword evidence="4" id="KW-0592">Phosphate transport</keyword>
<evidence type="ECO:0000313" key="7">
    <source>
        <dbReference type="Proteomes" id="UP000236527"/>
    </source>
</evidence>
<feature type="chain" id="PRO_5027146107" description="Phosphate-binding protein" evidence="4">
    <location>
        <begin position="30"/>
        <end position="337"/>
    </location>
</feature>
<evidence type="ECO:0000256" key="1">
    <source>
        <dbReference type="ARBA" id="ARBA00008725"/>
    </source>
</evidence>